<dbReference type="GO" id="GO:0030600">
    <property type="term" value="F:feruloyl esterase activity"/>
    <property type="evidence" value="ECO:0007669"/>
    <property type="project" value="UniProtKB-ARBA"/>
</dbReference>
<name>A0A505IIJ0_ASPNG</name>
<gene>
    <name evidence="9" type="ORF">CAN33_0036045</name>
</gene>
<evidence type="ECO:0000256" key="5">
    <source>
        <dbReference type="ARBA" id="ARBA00022801"/>
    </source>
</evidence>
<evidence type="ECO:0000256" key="7">
    <source>
        <dbReference type="ARBA" id="ARBA00023157"/>
    </source>
</evidence>
<protein>
    <recommendedName>
        <fullName evidence="8">Carboxylic ester hydrolase</fullName>
        <ecNumber evidence="8">3.1.1.-</ecNumber>
    </recommendedName>
</protein>
<organism evidence="9 10">
    <name type="scientific">Aspergillus niger</name>
    <dbReference type="NCBI Taxonomy" id="5061"/>
    <lineage>
        <taxon>Eukaryota</taxon>
        <taxon>Fungi</taxon>
        <taxon>Dikarya</taxon>
        <taxon>Ascomycota</taxon>
        <taxon>Pezizomycotina</taxon>
        <taxon>Eurotiomycetes</taxon>
        <taxon>Eurotiomycetidae</taxon>
        <taxon>Eurotiales</taxon>
        <taxon>Aspergillaceae</taxon>
        <taxon>Aspergillus</taxon>
        <taxon>Aspergillus subgen. Circumdati</taxon>
    </lineage>
</organism>
<dbReference type="Pfam" id="PF07519">
    <property type="entry name" value="Tannase"/>
    <property type="match status" value="2"/>
</dbReference>
<comment type="caution">
    <text evidence="9">The sequence shown here is derived from an EMBL/GenBank/DDBJ whole genome shotgun (WGS) entry which is preliminary data.</text>
</comment>
<keyword evidence="7" id="KW-1015">Disulfide bond</keyword>
<accession>A0A505IIJ0</accession>
<dbReference type="EC" id="3.1.1.-" evidence="8"/>
<feature type="signal peptide" evidence="8">
    <location>
        <begin position="1"/>
        <end position="19"/>
    </location>
</feature>
<dbReference type="InterPro" id="IPR011118">
    <property type="entry name" value="Tannase/feruloyl_esterase"/>
</dbReference>
<evidence type="ECO:0000256" key="1">
    <source>
        <dbReference type="ARBA" id="ARBA00006249"/>
    </source>
</evidence>
<dbReference type="AlphaFoldDB" id="A0A505IIJ0"/>
<evidence type="ECO:0000256" key="4">
    <source>
        <dbReference type="ARBA" id="ARBA00022729"/>
    </source>
</evidence>
<dbReference type="Proteomes" id="UP000197666">
    <property type="component" value="Unassembled WGS sequence"/>
</dbReference>
<keyword evidence="3" id="KW-0479">Metal-binding</keyword>
<dbReference type="EMBL" id="NKJJ02000012">
    <property type="protein sequence ID" value="TPR10779.1"/>
    <property type="molecule type" value="Genomic_DNA"/>
</dbReference>
<feature type="chain" id="PRO_5021511205" description="Carboxylic ester hydrolase" evidence="8">
    <location>
        <begin position="20"/>
        <end position="527"/>
    </location>
</feature>
<keyword evidence="6" id="KW-0106">Calcium</keyword>
<dbReference type="GO" id="GO:0046872">
    <property type="term" value="F:metal ion binding"/>
    <property type="evidence" value="ECO:0007669"/>
    <property type="project" value="UniProtKB-KW"/>
</dbReference>
<evidence type="ECO:0000256" key="8">
    <source>
        <dbReference type="RuleBase" id="RU361238"/>
    </source>
</evidence>
<keyword evidence="2" id="KW-0719">Serine esterase</keyword>
<evidence type="ECO:0000256" key="3">
    <source>
        <dbReference type="ARBA" id="ARBA00022723"/>
    </source>
</evidence>
<reference evidence="10" key="1">
    <citation type="submission" date="2018-10" db="EMBL/GenBank/DDBJ databases">
        <title>FDA dAtabase for Regulatory Grade micrObial Sequences (FDA-ARGOS): Supporting development and validation of Infectious Disease Dx tests.</title>
        <authorList>
            <person name="Kerrigan L."/>
            <person name="Tallon L."/>
            <person name="Sadzewicz L."/>
            <person name="Sengamalay N."/>
            <person name="Ott S."/>
            <person name="Godinez A."/>
            <person name="Nagaraj S."/>
            <person name="Vavikolanu K."/>
            <person name="Nadendla S."/>
            <person name="George J."/>
            <person name="Sichtig H."/>
        </authorList>
    </citation>
    <scope>NUCLEOTIDE SEQUENCE [LARGE SCALE GENOMIC DNA]</scope>
    <source>
        <strain evidence="10">FDAARGOS_311</strain>
    </source>
</reference>
<dbReference type="VEuPathDB" id="FungiDB:An17g00830"/>
<proteinExistence type="inferred from homology"/>
<keyword evidence="4 8" id="KW-0732">Signal</keyword>
<dbReference type="SUPFAM" id="SSF53474">
    <property type="entry name" value="alpha/beta-Hydrolases"/>
    <property type="match status" value="1"/>
</dbReference>
<evidence type="ECO:0000313" key="9">
    <source>
        <dbReference type="EMBL" id="TPR10779.1"/>
    </source>
</evidence>
<dbReference type="InterPro" id="IPR029058">
    <property type="entry name" value="AB_hydrolase_fold"/>
</dbReference>
<evidence type="ECO:0000313" key="10">
    <source>
        <dbReference type="Proteomes" id="UP000197666"/>
    </source>
</evidence>
<dbReference type="PANTHER" id="PTHR33938:SF16">
    <property type="entry name" value="CARBOXYLIC ESTER HYDROLASE"/>
    <property type="match status" value="1"/>
</dbReference>
<comment type="similarity">
    <text evidence="1 8">Belongs to the tannase family.</text>
</comment>
<dbReference type="VEuPathDB" id="FungiDB:M747DRAFT_370337"/>
<dbReference type="VEuPathDB" id="FungiDB:ASPNIDRAFT2_1185597"/>
<keyword evidence="5 8" id="KW-0378">Hydrolase</keyword>
<evidence type="ECO:0000256" key="2">
    <source>
        <dbReference type="ARBA" id="ARBA00022487"/>
    </source>
</evidence>
<dbReference type="PANTHER" id="PTHR33938">
    <property type="entry name" value="FERULOYL ESTERASE B-RELATED"/>
    <property type="match status" value="1"/>
</dbReference>
<dbReference type="VEuPathDB" id="FungiDB:ATCC64974_64840"/>
<evidence type="ECO:0000256" key="6">
    <source>
        <dbReference type="ARBA" id="ARBA00022837"/>
    </source>
</evidence>
<sequence>MRSKMSLLAGTAALSFAQATSLADVCTSSYARSVAPSSPLMGVTVDTTSITANPVYNYSSASTAFWPASTFDFCNVTLAYTHDGLDDQVLLQFWLPAPADFKNRWLSTGGFGYAINGDSADLPGGVMYGAASGQTDGGFGSFSTEFDAVFLKANGTIDRQALYMFGYQAHYELSAVGKAFTKNFFNLGSSKLYSYYQGCSEGGREGWSQVQRFGEEWDGAVIGAPAIRYGQQQPNHLYPGLVEYTMGYYPPPCELEKINNLTIAACDALDGKKDGVVARTDLCKLHFNVNSTIGAPYYCPAETTTTVLKKRLSTSNTTPAQNGTVTKEGAAFLELRDVDNLSTLDNVTYDVMTNWMSLGWQRYEDVLQTTWPDLTPFHSNGGKIIHVHGESDPSIPTGSSVHYHESVRKTMYSSLSFNESSDALNDWNRLYLVPGAAHCSYSTDQPNGGWPQSTLPTLFDWVENGQKPDRLNATVQEGENYGQVQQLCAWPLRPYYVNNGTELTCVFDEESYQTWVYDFDAYELPLY</sequence>